<organism evidence="1">
    <name type="scientific">Ignavibacterium album</name>
    <dbReference type="NCBI Taxonomy" id="591197"/>
    <lineage>
        <taxon>Bacteria</taxon>
        <taxon>Pseudomonadati</taxon>
        <taxon>Ignavibacteriota</taxon>
        <taxon>Ignavibacteria</taxon>
        <taxon>Ignavibacteriales</taxon>
        <taxon>Ignavibacteriaceae</taxon>
        <taxon>Ignavibacterium</taxon>
    </lineage>
</organism>
<dbReference type="EMBL" id="DSVI01000004">
    <property type="protein sequence ID" value="HGT46753.1"/>
    <property type="molecule type" value="Genomic_DNA"/>
</dbReference>
<dbReference type="AlphaFoldDB" id="A0A832DEK9"/>
<sequence length="113" mass="13082">MKELKIYRQGDILFVKVSNIPQETIKTGSKVIIEGEATGHKHLIASNCAELYELDKDIHTQRRFGRNIIGFVNVLDDTLITHDEHQPIKLPKGKYQIIRQREFNPEGDHYVND</sequence>
<proteinExistence type="predicted"/>
<reference evidence="1" key="1">
    <citation type="journal article" date="2020" name="mSystems">
        <title>Genome- and Community-Level Interaction Insights into Carbon Utilization and Element Cycling Functions of Hydrothermarchaeota in Hydrothermal Sediment.</title>
        <authorList>
            <person name="Zhou Z."/>
            <person name="Liu Y."/>
            <person name="Xu W."/>
            <person name="Pan J."/>
            <person name="Luo Z.H."/>
            <person name="Li M."/>
        </authorList>
    </citation>
    <scope>NUCLEOTIDE SEQUENCE [LARGE SCALE GENOMIC DNA]</scope>
    <source>
        <strain evidence="1">SpSt-500</strain>
    </source>
</reference>
<protein>
    <submittedName>
        <fullName evidence="1">Uncharacterized protein</fullName>
    </submittedName>
</protein>
<comment type="caution">
    <text evidence="1">The sequence shown here is derived from an EMBL/GenBank/DDBJ whole genome shotgun (WGS) entry which is preliminary data.</text>
</comment>
<evidence type="ECO:0000313" key="1">
    <source>
        <dbReference type="EMBL" id="HGT46753.1"/>
    </source>
</evidence>
<name>A0A832DEK9_9BACT</name>
<gene>
    <name evidence="1" type="ORF">ENS56_01810</name>
</gene>
<accession>A0A832DEK9</accession>